<evidence type="ECO:0000313" key="2">
    <source>
        <dbReference type="EMBL" id="KAJ4435023.1"/>
    </source>
</evidence>
<evidence type="ECO:0000256" key="1">
    <source>
        <dbReference type="SAM" id="MobiDB-lite"/>
    </source>
</evidence>
<name>A0ABQ8SLZ6_PERAM</name>
<keyword evidence="3" id="KW-1185">Reference proteome</keyword>
<sequence length="136" mass="15428">MVGLCEGGNEPPSSLKANKSTEKLDTDASRNWSVSRNRLSLAWEDCTFNTQLTTGDNTLSEGDMEKFLVKLQHVAKLCGCHDVNSPAPWRRRLRHPAWDSRWFESSWGKKFSHEISASVCDRCPPSIMMHLGSYDR</sequence>
<organism evidence="2 3">
    <name type="scientific">Periplaneta americana</name>
    <name type="common">American cockroach</name>
    <name type="synonym">Blatta americana</name>
    <dbReference type="NCBI Taxonomy" id="6978"/>
    <lineage>
        <taxon>Eukaryota</taxon>
        <taxon>Metazoa</taxon>
        <taxon>Ecdysozoa</taxon>
        <taxon>Arthropoda</taxon>
        <taxon>Hexapoda</taxon>
        <taxon>Insecta</taxon>
        <taxon>Pterygota</taxon>
        <taxon>Neoptera</taxon>
        <taxon>Polyneoptera</taxon>
        <taxon>Dictyoptera</taxon>
        <taxon>Blattodea</taxon>
        <taxon>Blattoidea</taxon>
        <taxon>Blattidae</taxon>
        <taxon>Blattinae</taxon>
        <taxon>Periplaneta</taxon>
    </lineage>
</organism>
<proteinExistence type="predicted"/>
<protein>
    <submittedName>
        <fullName evidence="2">Uncharacterized protein</fullName>
    </submittedName>
</protein>
<evidence type="ECO:0000313" key="3">
    <source>
        <dbReference type="Proteomes" id="UP001148838"/>
    </source>
</evidence>
<gene>
    <name evidence="2" type="ORF">ANN_23596</name>
</gene>
<comment type="caution">
    <text evidence="2">The sequence shown here is derived from an EMBL/GenBank/DDBJ whole genome shotgun (WGS) entry which is preliminary data.</text>
</comment>
<accession>A0ABQ8SLZ6</accession>
<dbReference type="Proteomes" id="UP001148838">
    <property type="component" value="Unassembled WGS sequence"/>
</dbReference>
<feature type="region of interest" description="Disordered" evidence="1">
    <location>
        <begin position="1"/>
        <end position="22"/>
    </location>
</feature>
<reference evidence="2 3" key="1">
    <citation type="journal article" date="2022" name="Allergy">
        <title>Genome assembly and annotation of Periplaneta americana reveal a comprehensive cockroach allergen profile.</title>
        <authorList>
            <person name="Wang L."/>
            <person name="Xiong Q."/>
            <person name="Saelim N."/>
            <person name="Wang L."/>
            <person name="Nong W."/>
            <person name="Wan A.T."/>
            <person name="Shi M."/>
            <person name="Liu X."/>
            <person name="Cao Q."/>
            <person name="Hui J.H.L."/>
            <person name="Sookrung N."/>
            <person name="Leung T.F."/>
            <person name="Tungtrongchitr A."/>
            <person name="Tsui S.K.W."/>
        </authorList>
    </citation>
    <scope>NUCLEOTIDE SEQUENCE [LARGE SCALE GENOMIC DNA]</scope>
    <source>
        <strain evidence="2">PWHHKU_190912</strain>
    </source>
</reference>
<dbReference type="EMBL" id="JAJSOF020000025">
    <property type="protein sequence ID" value="KAJ4435023.1"/>
    <property type="molecule type" value="Genomic_DNA"/>
</dbReference>